<dbReference type="STRING" id="1334629.MFUL124B02_26225"/>
<feature type="binding site" evidence="9">
    <location>
        <begin position="37"/>
        <end position="39"/>
    </location>
    <ligand>
        <name>substrate</name>
    </ligand>
</feature>
<gene>
    <name evidence="9 11" type="primary">rbsK</name>
    <name evidence="11" type="ORF">MFU01_64920</name>
</gene>
<dbReference type="Pfam" id="PF00294">
    <property type="entry name" value="PfkB"/>
    <property type="match status" value="1"/>
</dbReference>
<keyword evidence="8 9" id="KW-0119">Carbohydrate metabolism</keyword>
<comment type="subcellular location">
    <subcellularLocation>
        <location evidence="9">Cytoplasm</location>
    </subcellularLocation>
</comment>
<evidence type="ECO:0000313" key="11">
    <source>
        <dbReference type="EMBL" id="GEN11455.1"/>
    </source>
</evidence>
<dbReference type="InterPro" id="IPR029056">
    <property type="entry name" value="Ribokinase-like"/>
</dbReference>
<dbReference type="InterPro" id="IPR011877">
    <property type="entry name" value="Ribokinase"/>
</dbReference>
<evidence type="ECO:0000313" key="12">
    <source>
        <dbReference type="Proteomes" id="UP000321514"/>
    </source>
</evidence>
<dbReference type="CDD" id="cd01174">
    <property type="entry name" value="ribokinase"/>
    <property type="match status" value="1"/>
</dbReference>
<accession>A0A511TBA0</accession>
<evidence type="ECO:0000259" key="10">
    <source>
        <dbReference type="Pfam" id="PF00294"/>
    </source>
</evidence>
<keyword evidence="3 9" id="KW-0547">Nucleotide-binding</keyword>
<organism evidence="11 12">
    <name type="scientific">Myxococcus fulvus</name>
    <dbReference type="NCBI Taxonomy" id="33"/>
    <lineage>
        <taxon>Bacteria</taxon>
        <taxon>Pseudomonadati</taxon>
        <taxon>Myxococcota</taxon>
        <taxon>Myxococcia</taxon>
        <taxon>Myxococcales</taxon>
        <taxon>Cystobacterineae</taxon>
        <taxon>Myxococcaceae</taxon>
        <taxon>Myxococcus</taxon>
    </lineage>
</organism>
<feature type="binding site" evidence="9">
    <location>
        <begin position="65"/>
        <end position="69"/>
    </location>
    <ligand>
        <name>substrate</name>
    </ligand>
</feature>
<keyword evidence="5 9" id="KW-0067">ATP-binding</keyword>
<feature type="binding site" evidence="9">
    <location>
        <position position="312"/>
    </location>
    <ligand>
        <name>K(+)</name>
        <dbReference type="ChEBI" id="CHEBI:29103"/>
    </ligand>
</feature>
<feature type="binding site" evidence="9">
    <location>
        <position position="271"/>
    </location>
    <ligand>
        <name>K(+)</name>
        <dbReference type="ChEBI" id="CHEBI:29103"/>
    </ligand>
</feature>
<comment type="cofactor">
    <cofactor evidence="9">
        <name>Mg(2+)</name>
        <dbReference type="ChEBI" id="CHEBI:18420"/>
    </cofactor>
    <text evidence="9">Requires a divalent cation, most likely magnesium in vivo, as an electrophilic catalyst to aid phosphoryl group transfer. It is the chelate of the metal and the nucleotide that is the actual substrate.</text>
</comment>
<feature type="binding site" evidence="9">
    <location>
        <position position="210"/>
    </location>
    <ligand>
        <name>ATP</name>
        <dbReference type="ChEBI" id="CHEBI:30616"/>
    </ligand>
</feature>
<evidence type="ECO:0000256" key="1">
    <source>
        <dbReference type="ARBA" id="ARBA00022679"/>
    </source>
</evidence>
<keyword evidence="4 9" id="KW-0418">Kinase</keyword>
<dbReference type="Proteomes" id="UP000321514">
    <property type="component" value="Unassembled WGS sequence"/>
</dbReference>
<keyword evidence="7 9" id="KW-0630">Potassium</keyword>
<evidence type="ECO:0000256" key="9">
    <source>
        <dbReference type="HAMAP-Rule" id="MF_01987"/>
    </source>
</evidence>
<reference evidence="11 12" key="1">
    <citation type="submission" date="2019-07" db="EMBL/GenBank/DDBJ databases">
        <title>Whole genome shotgun sequence of Myxococcus fulvus NBRC 100333.</title>
        <authorList>
            <person name="Hosoyama A."/>
            <person name="Uohara A."/>
            <person name="Ohji S."/>
            <person name="Ichikawa N."/>
        </authorList>
    </citation>
    <scope>NUCLEOTIDE SEQUENCE [LARGE SCALE GENOMIC DNA]</scope>
    <source>
        <strain evidence="11 12">NBRC 100333</strain>
    </source>
</reference>
<comment type="caution">
    <text evidence="9">Lacks conserved residue(s) required for the propagation of feature annotation.</text>
</comment>
<dbReference type="UniPathway" id="UPA00916">
    <property type="reaction ID" value="UER00889"/>
</dbReference>
<feature type="binding site" evidence="9">
    <location>
        <position position="277"/>
    </location>
    <ligand>
        <name>substrate</name>
    </ligand>
</feature>
<dbReference type="Gene3D" id="3.40.1190.20">
    <property type="match status" value="1"/>
</dbReference>
<evidence type="ECO:0000256" key="4">
    <source>
        <dbReference type="ARBA" id="ARBA00022777"/>
    </source>
</evidence>
<dbReference type="InterPro" id="IPR011611">
    <property type="entry name" value="PfkB_dom"/>
</dbReference>
<feature type="binding site" evidence="9">
    <location>
        <begin position="253"/>
        <end position="258"/>
    </location>
    <ligand>
        <name>ATP</name>
        <dbReference type="ChEBI" id="CHEBI:30616"/>
    </ligand>
</feature>
<dbReference type="EMBL" id="BJXR01000048">
    <property type="protein sequence ID" value="GEN11455.1"/>
    <property type="molecule type" value="Genomic_DNA"/>
</dbReference>
<dbReference type="AlphaFoldDB" id="A0A511TBA0"/>
<dbReference type="PANTHER" id="PTHR10584">
    <property type="entry name" value="SUGAR KINASE"/>
    <property type="match status" value="1"/>
</dbReference>
<dbReference type="PRINTS" id="PR00990">
    <property type="entry name" value="RIBOKINASE"/>
</dbReference>
<evidence type="ECO:0000256" key="3">
    <source>
        <dbReference type="ARBA" id="ARBA00022741"/>
    </source>
</evidence>
<dbReference type="HAMAP" id="MF_01987">
    <property type="entry name" value="Ribokinase"/>
    <property type="match status" value="1"/>
</dbReference>
<comment type="catalytic activity">
    <reaction evidence="9">
        <text>D-ribose + ATP = D-ribose 5-phosphate + ADP + H(+)</text>
        <dbReference type="Rhea" id="RHEA:13697"/>
        <dbReference type="ChEBI" id="CHEBI:15378"/>
        <dbReference type="ChEBI" id="CHEBI:30616"/>
        <dbReference type="ChEBI" id="CHEBI:47013"/>
        <dbReference type="ChEBI" id="CHEBI:78346"/>
        <dbReference type="ChEBI" id="CHEBI:456216"/>
        <dbReference type="EC" id="2.7.1.15"/>
    </reaction>
</comment>
<feature type="active site" description="Proton acceptor" evidence="9">
    <location>
        <position position="277"/>
    </location>
</feature>
<comment type="subunit">
    <text evidence="9">Homodimer.</text>
</comment>
<name>A0A511TBA0_MYXFU</name>
<feature type="domain" description="Carbohydrate kinase PfkB" evidence="10">
    <location>
        <begin position="28"/>
        <end position="319"/>
    </location>
</feature>
<sequence length="342" mass="35426">MLGVLARVAASDGGLGRGTTVMAARRQADILVVGGISTDFLVQGPRLPRQGQNVEGHLFLESLGGKGANASVAAARLGARATLVGRVGADARGLGLLEQLEGEGVDTLAVTRDPGASTGVVLEMVDESGHRQSLSAEGANRRMRVPDVLAAEERISRADVLLVQLEVPLEVVVAAVHVARAAGTHVVLDPAPPTALPEELLEAVHVIRLNDLEAEVLTGVEVVDRASARQAAENLLRRGVGSAVVAAPQGNLLLGSEGELWLPNLPVDWVDTTGAGDAFSAALCVALGERRSLSDAARFAHATSALATMRLGALSGLPNREQVESFMARLAMSALSGESARW</sequence>
<comment type="similarity">
    <text evidence="9">Belongs to the carbohydrate kinase PfkB family. Ribokinase subfamily.</text>
</comment>
<feature type="binding site" evidence="9">
    <location>
        <begin position="276"/>
        <end position="277"/>
    </location>
    <ligand>
        <name>ATP</name>
        <dbReference type="ChEBI" id="CHEBI:30616"/>
    </ligand>
</feature>
<dbReference type="GO" id="GO:0046872">
    <property type="term" value="F:metal ion binding"/>
    <property type="evidence" value="ECO:0007669"/>
    <property type="project" value="UniProtKB-KW"/>
</dbReference>
<feature type="binding site" evidence="9">
    <location>
        <position position="307"/>
    </location>
    <ligand>
        <name>K(+)</name>
        <dbReference type="ChEBI" id="CHEBI:29103"/>
    </ligand>
</feature>
<dbReference type="GO" id="GO:0005829">
    <property type="term" value="C:cytosol"/>
    <property type="evidence" value="ECO:0007669"/>
    <property type="project" value="TreeGrafter"/>
</dbReference>
<keyword evidence="6 9" id="KW-0460">Magnesium</keyword>
<protein>
    <recommendedName>
        <fullName evidence="9">Ribokinase</fullName>
        <shortName evidence="9">RK</shortName>
        <ecNumber evidence="9">2.7.1.15</ecNumber>
    </recommendedName>
</protein>
<comment type="caution">
    <text evidence="11">The sequence shown here is derived from an EMBL/GenBank/DDBJ whole genome shotgun (WGS) entry which is preliminary data.</text>
</comment>
<dbReference type="GO" id="GO:0019303">
    <property type="term" value="P:D-ribose catabolic process"/>
    <property type="evidence" value="ECO:0007669"/>
    <property type="project" value="UniProtKB-UniRule"/>
</dbReference>
<comment type="activity regulation">
    <text evidence="9">Activated by a monovalent cation that binds near, but not in, the active site. The most likely occupant of the site in vivo is potassium. Ion binding induces a conformational change that may alter substrate affinity.</text>
</comment>
<keyword evidence="2 9" id="KW-0479">Metal-binding</keyword>
<evidence type="ECO:0000256" key="7">
    <source>
        <dbReference type="ARBA" id="ARBA00022958"/>
    </source>
</evidence>
<dbReference type="SUPFAM" id="SSF53613">
    <property type="entry name" value="Ribokinase-like"/>
    <property type="match status" value="1"/>
</dbReference>
<proteinExistence type="inferred from homology"/>
<feature type="binding site" evidence="9">
    <location>
        <position position="310"/>
    </location>
    <ligand>
        <name>K(+)</name>
        <dbReference type="ChEBI" id="CHEBI:29103"/>
    </ligand>
</feature>
<comment type="pathway">
    <text evidence="9">Carbohydrate metabolism; D-ribose degradation; D-ribose 5-phosphate from beta-D-ribopyranose: step 2/2.</text>
</comment>
<dbReference type="GO" id="GO:0004747">
    <property type="term" value="F:ribokinase activity"/>
    <property type="evidence" value="ECO:0007669"/>
    <property type="project" value="UniProtKB-UniRule"/>
</dbReference>
<evidence type="ECO:0000256" key="6">
    <source>
        <dbReference type="ARBA" id="ARBA00022842"/>
    </source>
</evidence>
<feature type="binding site" evidence="9">
    <location>
        <position position="301"/>
    </location>
    <ligand>
        <name>ATP</name>
        <dbReference type="ChEBI" id="CHEBI:30616"/>
    </ligand>
</feature>
<feature type="binding site" evidence="9">
    <location>
        <position position="273"/>
    </location>
    <ligand>
        <name>K(+)</name>
        <dbReference type="ChEBI" id="CHEBI:29103"/>
    </ligand>
</feature>
<dbReference type="PANTHER" id="PTHR10584:SF166">
    <property type="entry name" value="RIBOKINASE"/>
    <property type="match status" value="1"/>
</dbReference>
<evidence type="ECO:0000256" key="8">
    <source>
        <dbReference type="ARBA" id="ARBA00023277"/>
    </source>
</evidence>
<evidence type="ECO:0000256" key="5">
    <source>
        <dbReference type="ARBA" id="ARBA00022840"/>
    </source>
</evidence>
<dbReference type="EC" id="2.7.1.15" evidence="9"/>
<comment type="function">
    <text evidence="9">Catalyzes the phosphorylation of ribose at O-5 in a reaction requiring ATP and magnesium. The resulting D-ribose-5-phosphate can then be used either for sythesis of nucleotides, histidine, and tryptophan, or as a component of the pentose phosphate pathway.</text>
</comment>
<evidence type="ECO:0000256" key="2">
    <source>
        <dbReference type="ARBA" id="ARBA00022723"/>
    </source>
</evidence>
<dbReference type="GO" id="GO:0005524">
    <property type="term" value="F:ATP binding"/>
    <property type="evidence" value="ECO:0007669"/>
    <property type="project" value="UniProtKB-UniRule"/>
</dbReference>
<keyword evidence="1 9" id="KW-0808">Transferase</keyword>
<feature type="binding site" evidence="9">
    <location>
        <position position="166"/>
    </location>
    <ligand>
        <name>substrate</name>
    </ligand>
</feature>
<keyword evidence="9" id="KW-0963">Cytoplasm</keyword>
<dbReference type="InterPro" id="IPR002139">
    <property type="entry name" value="Ribo/fructo_kinase"/>
</dbReference>